<keyword evidence="1 10" id="KW-1003">Cell membrane</keyword>
<dbReference type="InterPro" id="IPR007235">
    <property type="entry name" value="Glyco_trans_28_C"/>
</dbReference>
<dbReference type="GO" id="GO:0050511">
    <property type="term" value="F:undecaprenyldiphospho-muramoylpentapeptide beta-N-acetylglucosaminyltransferase activity"/>
    <property type="evidence" value="ECO:0007669"/>
    <property type="project" value="UniProtKB-UniRule"/>
</dbReference>
<organism evidence="13 14">
    <name type="scientific">Thermodesulfitimonas autotrophica</name>
    <dbReference type="NCBI Taxonomy" id="1894989"/>
    <lineage>
        <taxon>Bacteria</taxon>
        <taxon>Bacillati</taxon>
        <taxon>Bacillota</taxon>
        <taxon>Clostridia</taxon>
        <taxon>Thermoanaerobacterales</taxon>
        <taxon>Thermoanaerobacteraceae</taxon>
        <taxon>Thermodesulfitimonas</taxon>
    </lineage>
</organism>
<feature type="binding site" evidence="10">
    <location>
        <position position="127"/>
    </location>
    <ligand>
        <name>UDP-N-acetyl-alpha-D-glucosamine</name>
        <dbReference type="ChEBI" id="CHEBI:57705"/>
    </ligand>
</feature>
<feature type="binding site" evidence="10">
    <location>
        <position position="303"/>
    </location>
    <ligand>
        <name>UDP-N-acetyl-alpha-D-glucosamine</name>
        <dbReference type="ChEBI" id="CHEBI:57705"/>
    </ligand>
</feature>
<dbReference type="GO" id="GO:0051991">
    <property type="term" value="F:UDP-N-acetyl-D-glucosamine:N-acetylmuramoyl-L-alanyl-D-glutamyl-meso-2,6-diaminopimelyl-D-alanyl-D-alanine-diphosphoundecaprenol 4-beta-N-acetylglucosaminlytransferase activity"/>
    <property type="evidence" value="ECO:0007669"/>
    <property type="project" value="RHEA"/>
</dbReference>
<dbReference type="GO" id="GO:0005886">
    <property type="term" value="C:plasma membrane"/>
    <property type="evidence" value="ECO:0007669"/>
    <property type="project" value="UniProtKB-SubCell"/>
</dbReference>
<evidence type="ECO:0000313" key="14">
    <source>
        <dbReference type="Proteomes" id="UP000282654"/>
    </source>
</evidence>
<comment type="caution">
    <text evidence="13">The sequence shown here is derived from an EMBL/GenBank/DDBJ whole genome shotgun (WGS) entry which is preliminary data.</text>
</comment>
<feature type="binding site" evidence="10">
    <location>
        <position position="198"/>
    </location>
    <ligand>
        <name>UDP-N-acetyl-alpha-D-glucosamine</name>
        <dbReference type="ChEBI" id="CHEBI:57705"/>
    </ligand>
</feature>
<dbReference type="AlphaFoldDB" id="A0A3N5AT27"/>
<feature type="binding site" evidence="10">
    <location>
        <position position="169"/>
    </location>
    <ligand>
        <name>UDP-N-acetyl-alpha-D-glucosamine</name>
        <dbReference type="ChEBI" id="CHEBI:57705"/>
    </ligand>
</feature>
<dbReference type="InterPro" id="IPR006009">
    <property type="entry name" value="GlcNAc_MurG"/>
</dbReference>
<dbReference type="GO" id="GO:0071555">
    <property type="term" value="P:cell wall organization"/>
    <property type="evidence" value="ECO:0007669"/>
    <property type="project" value="UniProtKB-KW"/>
</dbReference>
<dbReference type="RefSeq" id="WP_123929010.1">
    <property type="nucleotide sequence ID" value="NZ_RKRE01000002.1"/>
</dbReference>
<feature type="domain" description="Glycosyl transferase family 28 C-terminal" evidence="12">
    <location>
        <begin position="193"/>
        <end position="362"/>
    </location>
</feature>
<dbReference type="UniPathway" id="UPA00219"/>
<evidence type="ECO:0000256" key="3">
    <source>
        <dbReference type="ARBA" id="ARBA00022676"/>
    </source>
</evidence>
<dbReference type="SUPFAM" id="SSF53756">
    <property type="entry name" value="UDP-Glycosyltransferase/glycogen phosphorylase"/>
    <property type="match status" value="1"/>
</dbReference>
<dbReference type="Gene3D" id="3.40.50.2000">
    <property type="entry name" value="Glycogen Phosphorylase B"/>
    <property type="match status" value="2"/>
</dbReference>
<dbReference type="Proteomes" id="UP000282654">
    <property type="component" value="Unassembled WGS sequence"/>
</dbReference>
<evidence type="ECO:0000256" key="2">
    <source>
        <dbReference type="ARBA" id="ARBA00022618"/>
    </source>
</evidence>
<dbReference type="EMBL" id="RKRE01000002">
    <property type="protein sequence ID" value="RPF46780.1"/>
    <property type="molecule type" value="Genomic_DNA"/>
</dbReference>
<dbReference type="NCBIfam" id="TIGR01133">
    <property type="entry name" value="murG"/>
    <property type="match status" value="1"/>
</dbReference>
<dbReference type="CDD" id="cd03785">
    <property type="entry name" value="GT28_MurG"/>
    <property type="match status" value="1"/>
</dbReference>
<keyword evidence="8 10" id="KW-0131">Cell cycle</keyword>
<dbReference type="OrthoDB" id="9808936at2"/>
<accession>A0A3N5AT27</accession>
<evidence type="ECO:0000256" key="6">
    <source>
        <dbReference type="ARBA" id="ARBA00022984"/>
    </source>
</evidence>
<comment type="function">
    <text evidence="10">Cell wall formation. Catalyzes the transfer of a GlcNAc subunit on undecaprenyl-pyrophosphoryl-MurNAc-pentapeptide (lipid intermediate I) to form undecaprenyl-pyrophosphoryl-MurNAc-(pentapeptide)GlcNAc (lipid intermediate II).</text>
</comment>
<dbReference type="PANTHER" id="PTHR21015:SF22">
    <property type="entry name" value="GLYCOSYLTRANSFERASE"/>
    <property type="match status" value="1"/>
</dbReference>
<evidence type="ECO:0000256" key="1">
    <source>
        <dbReference type="ARBA" id="ARBA00022475"/>
    </source>
</evidence>
<evidence type="ECO:0000256" key="7">
    <source>
        <dbReference type="ARBA" id="ARBA00023136"/>
    </source>
</evidence>
<comment type="similarity">
    <text evidence="10">Belongs to the glycosyltransferase 28 family. MurG subfamily.</text>
</comment>
<evidence type="ECO:0000256" key="4">
    <source>
        <dbReference type="ARBA" id="ARBA00022679"/>
    </source>
</evidence>
<keyword evidence="7 10" id="KW-0472">Membrane</keyword>
<dbReference type="Pfam" id="PF03033">
    <property type="entry name" value="Glyco_transf_28"/>
    <property type="match status" value="1"/>
</dbReference>
<dbReference type="PANTHER" id="PTHR21015">
    <property type="entry name" value="UDP-N-ACETYLGLUCOSAMINE--N-ACETYLMURAMYL-(PENTAPEPTIDE) PYROPHOSPHORYL-UNDECAPRENOL N-ACETYLGLUCOSAMINE TRANSFERASE 1"/>
    <property type="match status" value="1"/>
</dbReference>
<dbReference type="GO" id="GO:0005975">
    <property type="term" value="P:carbohydrate metabolic process"/>
    <property type="evidence" value="ECO:0007669"/>
    <property type="project" value="InterPro"/>
</dbReference>
<comment type="caution">
    <text evidence="10">Lacks conserved residue(s) required for the propagation of feature annotation.</text>
</comment>
<keyword evidence="14" id="KW-1185">Reference proteome</keyword>
<reference evidence="13 14" key="1">
    <citation type="submission" date="2018-11" db="EMBL/GenBank/DDBJ databases">
        <title>Genomic Encyclopedia of Type Strains, Phase IV (KMG-IV): sequencing the most valuable type-strain genomes for metagenomic binning, comparative biology and taxonomic classification.</title>
        <authorList>
            <person name="Goeker M."/>
        </authorList>
    </citation>
    <scope>NUCLEOTIDE SEQUENCE [LARGE SCALE GENOMIC DNA]</scope>
    <source>
        <strain evidence="13 14">DSM 102936</strain>
    </source>
</reference>
<evidence type="ECO:0000313" key="13">
    <source>
        <dbReference type="EMBL" id="RPF46780.1"/>
    </source>
</evidence>
<keyword evidence="4 10" id="KW-0808">Transferase</keyword>
<protein>
    <recommendedName>
        <fullName evidence="10">UDP-N-acetylglucosamine--N-acetylmuramyl-(pentapeptide) pyrophosphoryl-undecaprenol N-acetylglucosamine transferase</fullName>
        <ecNumber evidence="10">2.4.1.227</ecNumber>
    </recommendedName>
    <alternativeName>
        <fullName evidence="10">Undecaprenyl-PP-MurNAc-pentapeptide-UDPGlcNAc GlcNAc transferase</fullName>
    </alternativeName>
</protein>
<sequence length="372" mass="39772">MGTLRFIIAGGGTGGHIYPALAIARGLKQAFPGCEVLYVGTARGLEADIVPKAGFPFRTITAAGLKRRLTLRNLWSLALALKGAGEAVRLVRDVRPAVVVGTGGYVSGPVLLAAYLCRVPFLIHEQNAFPGLTNRLFARVAACVALTFPEAGRFLPRGVRTKVTGLPVREEIRNADREGARARLNVGEETVLLSFGGSRGAERLNRAIAELIPAFGGRPGVRLFHATGTAGYDKFREWLRIKGIDLSSWGNITVVPYFYQIADYLAAADLVICRAGAATIAELTCLGRPAILVPYPYATANHQEFNARALAAQGAAVVIRDAVLTPERLVEEVERLLAAPAALREMAARSASLGKPDALEQIIACIKEIGRL</sequence>
<feature type="domain" description="Glycosyltransferase family 28 N-terminal" evidence="11">
    <location>
        <begin position="6"/>
        <end position="145"/>
    </location>
</feature>
<dbReference type="InterPro" id="IPR004276">
    <property type="entry name" value="GlycoTrans_28_N"/>
</dbReference>
<keyword evidence="2 10" id="KW-0132">Cell division</keyword>
<comment type="catalytic activity">
    <reaction evidence="10">
        <text>di-trans,octa-cis-undecaprenyl diphospho-N-acetyl-alpha-D-muramoyl-L-alanyl-D-glutamyl-meso-2,6-diaminopimeloyl-D-alanyl-D-alanine + UDP-N-acetyl-alpha-D-glucosamine = di-trans,octa-cis-undecaprenyl diphospho-[N-acetyl-alpha-D-glucosaminyl-(1-&gt;4)]-N-acetyl-alpha-D-muramoyl-L-alanyl-D-glutamyl-meso-2,6-diaminopimeloyl-D-alanyl-D-alanine + UDP + H(+)</text>
        <dbReference type="Rhea" id="RHEA:31227"/>
        <dbReference type="ChEBI" id="CHEBI:15378"/>
        <dbReference type="ChEBI" id="CHEBI:57705"/>
        <dbReference type="ChEBI" id="CHEBI:58223"/>
        <dbReference type="ChEBI" id="CHEBI:61387"/>
        <dbReference type="ChEBI" id="CHEBI:61388"/>
        <dbReference type="EC" id="2.4.1.227"/>
    </reaction>
</comment>
<dbReference type="EC" id="2.4.1.227" evidence="10"/>
<gene>
    <name evidence="10" type="primary">murG</name>
    <name evidence="13" type="ORF">EDD75_1038</name>
</gene>
<keyword evidence="3 10" id="KW-0328">Glycosyltransferase</keyword>
<dbReference type="GO" id="GO:0009252">
    <property type="term" value="P:peptidoglycan biosynthetic process"/>
    <property type="evidence" value="ECO:0007669"/>
    <property type="project" value="UniProtKB-UniRule"/>
</dbReference>
<name>A0A3N5AT27_9THEO</name>
<evidence type="ECO:0000259" key="11">
    <source>
        <dbReference type="Pfam" id="PF03033"/>
    </source>
</evidence>
<proteinExistence type="inferred from homology"/>
<keyword evidence="9 10" id="KW-0961">Cell wall biogenesis/degradation</keyword>
<dbReference type="GO" id="GO:0051301">
    <property type="term" value="P:cell division"/>
    <property type="evidence" value="ECO:0007669"/>
    <property type="project" value="UniProtKB-KW"/>
</dbReference>
<dbReference type="HAMAP" id="MF_00033">
    <property type="entry name" value="MurG"/>
    <property type="match status" value="1"/>
</dbReference>
<evidence type="ECO:0000256" key="10">
    <source>
        <dbReference type="HAMAP-Rule" id="MF_00033"/>
    </source>
</evidence>
<evidence type="ECO:0000256" key="8">
    <source>
        <dbReference type="ARBA" id="ARBA00023306"/>
    </source>
</evidence>
<dbReference type="Pfam" id="PF04101">
    <property type="entry name" value="Glyco_tran_28_C"/>
    <property type="match status" value="1"/>
</dbReference>
<keyword evidence="5 10" id="KW-0133">Cell shape</keyword>
<evidence type="ECO:0000259" key="12">
    <source>
        <dbReference type="Pfam" id="PF04101"/>
    </source>
</evidence>
<comment type="pathway">
    <text evidence="10">Cell wall biogenesis; peptidoglycan biosynthesis.</text>
</comment>
<feature type="binding site" evidence="10">
    <location>
        <begin position="13"/>
        <end position="15"/>
    </location>
    <ligand>
        <name>UDP-N-acetyl-alpha-D-glucosamine</name>
        <dbReference type="ChEBI" id="CHEBI:57705"/>
    </ligand>
</feature>
<dbReference type="GO" id="GO:0008360">
    <property type="term" value="P:regulation of cell shape"/>
    <property type="evidence" value="ECO:0007669"/>
    <property type="project" value="UniProtKB-KW"/>
</dbReference>
<keyword evidence="6 10" id="KW-0573">Peptidoglycan synthesis</keyword>
<evidence type="ECO:0000256" key="9">
    <source>
        <dbReference type="ARBA" id="ARBA00023316"/>
    </source>
</evidence>
<comment type="subcellular location">
    <subcellularLocation>
        <location evidence="10">Cell membrane</location>
        <topology evidence="10">Peripheral membrane protein</topology>
        <orientation evidence="10">Cytoplasmic side</orientation>
    </subcellularLocation>
</comment>
<evidence type="ECO:0000256" key="5">
    <source>
        <dbReference type="ARBA" id="ARBA00022960"/>
    </source>
</evidence>